<dbReference type="GO" id="GO:0005789">
    <property type="term" value="C:endoplasmic reticulum membrane"/>
    <property type="evidence" value="ECO:0007669"/>
    <property type="project" value="UniProtKB-SubCell"/>
</dbReference>
<comment type="caution">
    <text evidence="12">The sequence shown here is derived from an EMBL/GenBank/DDBJ whole genome shotgun (WGS) entry which is preliminary data.</text>
</comment>
<dbReference type="EMBL" id="SEOQ01000049">
    <property type="protein sequence ID" value="TFY71479.1"/>
    <property type="molecule type" value="Genomic_DNA"/>
</dbReference>
<dbReference type="GO" id="GO:0016491">
    <property type="term" value="F:oxidoreductase activity"/>
    <property type="evidence" value="ECO:0007669"/>
    <property type="project" value="UniProtKB-KW"/>
</dbReference>
<dbReference type="AlphaFoldDB" id="A0A4Y9ZDJ4"/>
<feature type="transmembrane region" description="Helical" evidence="11">
    <location>
        <begin position="237"/>
        <end position="261"/>
    </location>
</feature>
<dbReference type="OrthoDB" id="2898618at2759"/>
<dbReference type="PROSITE" id="PS00061">
    <property type="entry name" value="ADH_SHORT"/>
    <property type="match status" value="1"/>
</dbReference>
<dbReference type="InterPro" id="IPR002347">
    <property type="entry name" value="SDR_fam"/>
</dbReference>
<dbReference type="PANTHER" id="PTHR43618:SF17">
    <property type="entry name" value="RHAMNOLIPIDS BIOSYNTHESIS 3-OXOACYL-[ACYL-CARRIER-PROTEIN] REDUCTASE"/>
    <property type="match status" value="1"/>
</dbReference>
<dbReference type="SUPFAM" id="SSF51735">
    <property type="entry name" value="NAD(P)-binding Rossmann-fold domains"/>
    <property type="match status" value="1"/>
</dbReference>
<keyword evidence="4" id="KW-0256">Endoplasmic reticulum</keyword>
<feature type="compositionally biased region" description="Basic and acidic residues" evidence="10">
    <location>
        <begin position="287"/>
        <end position="300"/>
    </location>
</feature>
<gene>
    <name evidence="12" type="ORF">EVG20_g1523</name>
</gene>
<comment type="similarity">
    <text evidence="2">Belongs to the short-chain dehydrogenases/reductases (SDR) family.</text>
</comment>
<evidence type="ECO:0000256" key="3">
    <source>
        <dbReference type="ARBA" id="ARBA00022692"/>
    </source>
</evidence>
<dbReference type="PRINTS" id="PR00081">
    <property type="entry name" value="GDHRDH"/>
</dbReference>
<dbReference type="Gene3D" id="3.40.50.720">
    <property type="entry name" value="NAD(P)-binding Rossmann-like Domain"/>
    <property type="match status" value="1"/>
</dbReference>
<dbReference type="InterPro" id="IPR036291">
    <property type="entry name" value="NAD(P)-bd_dom_sf"/>
</dbReference>
<dbReference type="PRINTS" id="PR00080">
    <property type="entry name" value="SDRFAMILY"/>
</dbReference>
<evidence type="ECO:0000256" key="9">
    <source>
        <dbReference type="ARBA" id="ARBA00023136"/>
    </source>
</evidence>
<dbReference type="InterPro" id="IPR052178">
    <property type="entry name" value="Sec_Metab_Biosynth_SDR"/>
</dbReference>
<evidence type="ECO:0000256" key="8">
    <source>
        <dbReference type="ARBA" id="ARBA00023098"/>
    </source>
</evidence>
<dbReference type="Pfam" id="PF06775">
    <property type="entry name" value="Seipin"/>
    <property type="match status" value="1"/>
</dbReference>
<feature type="compositionally biased region" description="Basic residues" evidence="10">
    <location>
        <begin position="301"/>
        <end position="314"/>
    </location>
</feature>
<keyword evidence="9 11" id="KW-0472">Membrane</keyword>
<keyword evidence="13" id="KW-1185">Reference proteome</keyword>
<evidence type="ECO:0000256" key="7">
    <source>
        <dbReference type="ARBA" id="ARBA00023002"/>
    </source>
</evidence>
<dbReference type="Proteomes" id="UP000298327">
    <property type="component" value="Unassembled WGS sequence"/>
</dbReference>
<dbReference type="GO" id="GO:0006629">
    <property type="term" value="P:lipid metabolic process"/>
    <property type="evidence" value="ECO:0007669"/>
    <property type="project" value="UniProtKB-KW"/>
</dbReference>
<protein>
    <submittedName>
        <fullName evidence="12">Uncharacterized protein</fullName>
    </submittedName>
</protein>
<evidence type="ECO:0000256" key="4">
    <source>
        <dbReference type="ARBA" id="ARBA00022824"/>
    </source>
</evidence>
<keyword evidence="3 11" id="KW-0812">Transmembrane</keyword>
<organism evidence="12 13">
    <name type="scientific">Dentipellis fragilis</name>
    <dbReference type="NCBI Taxonomy" id="205917"/>
    <lineage>
        <taxon>Eukaryota</taxon>
        <taxon>Fungi</taxon>
        <taxon>Dikarya</taxon>
        <taxon>Basidiomycota</taxon>
        <taxon>Agaricomycotina</taxon>
        <taxon>Agaricomycetes</taxon>
        <taxon>Russulales</taxon>
        <taxon>Hericiaceae</taxon>
        <taxon>Dentipellis</taxon>
    </lineage>
</organism>
<dbReference type="PANTHER" id="PTHR43618">
    <property type="entry name" value="7-ALPHA-HYDROXYSTEROID DEHYDROGENASE"/>
    <property type="match status" value="1"/>
</dbReference>
<accession>A0A4Y9ZDJ4</accession>
<keyword evidence="8" id="KW-0443">Lipid metabolism</keyword>
<feature type="transmembrane region" description="Helical" evidence="11">
    <location>
        <begin position="53"/>
        <end position="75"/>
    </location>
</feature>
<dbReference type="CDD" id="cd23995">
    <property type="entry name" value="Seipin_BSCL2_like"/>
    <property type="match status" value="1"/>
</dbReference>
<dbReference type="Pfam" id="PF13561">
    <property type="entry name" value="adh_short_C2"/>
    <property type="match status" value="1"/>
</dbReference>
<dbReference type="InterPro" id="IPR009617">
    <property type="entry name" value="Seipin"/>
</dbReference>
<dbReference type="InterPro" id="IPR020904">
    <property type="entry name" value="Sc_DH/Rdtase_CS"/>
</dbReference>
<name>A0A4Y9ZDJ4_9AGAM</name>
<evidence type="ECO:0000256" key="6">
    <source>
        <dbReference type="ARBA" id="ARBA00022989"/>
    </source>
</evidence>
<evidence type="ECO:0000256" key="2">
    <source>
        <dbReference type="ARBA" id="ARBA00006484"/>
    </source>
</evidence>
<dbReference type="STRING" id="205917.A0A4Y9ZDJ4"/>
<dbReference type="GO" id="GO:0140042">
    <property type="term" value="P:lipid droplet formation"/>
    <property type="evidence" value="ECO:0007669"/>
    <property type="project" value="UniProtKB-ARBA"/>
</dbReference>
<keyword evidence="5" id="KW-0521">NADP</keyword>
<comment type="subcellular location">
    <subcellularLocation>
        <location evidence="1">Endoplasmic reticulum membrane</location>
        <topology evidence="1">Multi-pass membrane protein</topology>
    </subcellularLocation>
</comment>
<evidence type="ECO:0000256" key="5">
    <source>
        <dbReference type="ARBA" id="ARBA00022857"/>
    </source>
</evidence>
<sequence length="583" mass="63017">MVDSRESKLRNRGPSGRLTFRQRLAALTWRPFQLLGNAFLAGARPATPPVVSFSVLLIVTPILFLISLVSGIYVWRNIAIGWDAPIYLQYGDGLSPYAEVALPPISAVHPYDISLELVVPTTEANFALGNFMVTLTLVTPSNRTLMALRRPAIVLPDKPSVVRLLSGRPSTTSLKIPLLSAYVSGTSSVIARVELGRIDGWKSLGHGEGRELSVLSASVVGVLKHQGIRGIISRYPVFSGLISAGAFLVISFIFLVLQVFLIPSLRWKASRMGLEGPTSPGFLEDSEDKKPIRELSEERQARRRRLSKGSRTRKVKIESGLDADAPVSQMPSADTPEIPLRRRRSGVWSDSESSKDCQQTAEELNALGPGSCVAIPADLQKLSEVERLVDELSKAEKALNVLVNNAGASWGASIEELPDEAFTKVINLNLQRVFTLTQKCLPLLRAAAEQGGQIGEVYRDPARIINIGSVEGLGVPNHETYAYSASKAALHHLSRHMAGRLGVDGITSNTIACGPFETKMMSHLLNTSRDILLNELPLSRLGTPEDVAGTAIFLASRAGAYVSGATITVDGGMLVHMPSISKL</sequence>
<evidence type="ECO:0000256" key="1">
    <source>
        <dbReference type="ARBA" id="ARBA00004477"/>
    </source>
</evidence>
<keyword evidence="6 11" id="KW-1133">Transmembrane helix</keyword>
<evidence type="ECO:0000313" key="12">
    <source>
        <dbReference type="EMBL" id="TFY71479.1"/>
    </source>
</evidence>
<keyword evidence="7" id="KW-0560">Oxidoreductase</keyword>
<proteinExistence type="inferred from homology"/>
<evidence type="ECO:0000256" key="10">
    <source>
        <dbReference type="SAM" id="MobiDB-lite"/>
    </source>
</evidence>
<reference evidence="12 13" key="1">
    <citation type="submission" date="2019-02" db="EMBL/GenBank/DDBJ databases">
        <title>Genome sequencing of the rare red list fungi Dentipellis fragilis.</title>
        <authorList>
            <person name="Buettner E."/>
            <person name="Kellner H."/>
        </authorList>
    </citation>
    <scope>NUCLEOTIDE SEQUENCE [LARGE SCALE GENOMIC DNA]</scope>
    <source>
        <strain evidence="12 13">DSM 105465</strain>
    </source>
</reference>
<evidence type="ECO:0000313" key="13">
    <source>
        <dbReference type="Proteomes" id="UP000298327"/>
    </source>
</evidence>
<evidence type="ECO:0000256" key="11">
    <source>
        <dbReference type="SAM" id="Phobius"/>
    </source>
</evidence>
<feature type="region of interest" description="Disordered" evidence="10">
    <location>
        <begin position="278"/>
        <end position="355"/>
    </location>
</feature>